<proteinExistence type="predicted"/>
<organism evidence="1 2">
    <name type="scientific">Daphnia magna</name>
    <dbReference type="NCBI Taxonomy" id="35525"/>
    <lineage>
        <taxon>Eukaryota</taxon>
        <taxon>Metazoa</taxon>
        <taxon>Ecdysozoa</taxon>
        <taxon>Arthropoda</taxon>
        <taxon>Crustacea</taxon>
        <taxon>Branchiopoda</taxon>
        <taxon>Diplostraca</taxon>
        <taxon>Cladocera</taxon>
        <taxon>Anomopoda</taxon>
        <taxon>Daphniidae</taxon>
        <taxon>Daphnia</taxon>
    </lineage>
</organism>
<keyword evidence="2" id="KW-1185">Reference proteome</keyword>
<comment type="caution">
    <text evidence="1">The sequence shown here is derived from an EMBL/GenBank/DDBJ whole genome shotgun (WGS) entry which is preliminary data.</text>
</comment>
<dbReference type="EMBL" id="JAOYFB010000040">
    <property type="protein sequence ID" value="KAK4037626.1"/>
    <property type="molecule type" value="Genomic_DNA"/>
</dbReference>
<name>A0ABR0B7G7_9CRUS</name>
<dbReference type="Proteomes" id="UP001234178">
    <property type="component" value="Unassembled WGS sequence"/>
</dbReference>
<evidence type="ECO:0000313" key="1">
    <source>
        <dbReference type="EMBL" id="KAK4037626.1"/>
    </source>
</evidence>
<accession>A0ABR0B7G7</accession>
<sequence length="65" mass="7489">MFKKQSAVGFVLKEEPEAAPPILSDCKKKEESQICCRYLLVKRSILPSAYVPTQSLETRRVFPRF</sequence>
<reference evidence="1 2" key="1">
    <citation type="journal article" date="2023" name="Nucleic Acids Res.">
        <title>The hologenome of Daphnia magna reveals possible DNA methylation and microbiome-mediated evolution of the host genome.</title>
        <authorList>
            <person name="Chaturvedi A."/>
            <person name="Li X."/>
            <person name="Dhandapani V."/>
            <person name="Marshall H."/>
            <person name="Kissane S."/>
            <person name="Cuenca-Cambronero M."/>
            <person name="Asole G."/>
            <person name="Calvet F."/>
            <person name="Ruiz-Romero M."/>
            <person name="Marangio P."/>
            <person name="Guigo R."/>
            <person name="Rago D."/>
            <person name="Mirbahai L."/>
            <person name="Eastwood N."/>
            <person name="Colbourne J.K."/>
            <person name="Zhou J."/>
            <person name="Mallon E."/>
            <person name="Orsini L."/>
        </authorList>
    </citation>
    <scope>NUCLEOTIDE SEQUENCE [LARGE SCALE GENOMIC DNA]</scope>
    <source>
        <strain evidence="1">LRV0_1</strain>
    </source>
</reference>
<evidence type="ECO:0000313" key="2">
    <source>
        <dbReference type="Proteomes" id="UP001234178"/>
    </source>
</evidence>
<protein>
    <submittedName>
        <fullName evidence="1">Uncharacterized protein</fullName>
    </submittedName>
</protein>
<gene>
    <name evidence="1" type="ORF">OUZ56_029657</name>
</gene>